<dbReference type="AlphaFoldDB" id="A0AA91DH33"/>
<comment type="caution">
    <text evidence="1">The sequence shown here is derived from an EMBL/GenBank/DDBJ whole genome shotgun (WGS) entry which is preliminary data.</text>
</comment>
<dbReference type="EMBL" id="LVHG01000106">
    <property type="protein sequence ID" value="OAK55013.1"/>
    <property type="molecule type" value="Genomic_DNA"/>
</dbReference>
<accession>A0AA91DH33</accession>
<protein>
    <submittedName>
        <fullName evidence="1">Uncharacterized protein</fullName>
    </submittedName>
</protein>
<proteinExistence type="predicted"/>
<name>A0AA91DH33_VARPD</name>
<gene>
    <name evidence="1" type="ORF">A3K87_04230</name>
</gene>
<evidence type="ECO:0000313" key="1">
    <source>
        <dbReference type="EMBL" id="OAK55013.1"/>
    </source>
</evidence>
<dbReference type="Proteomes" id="UP000077852">
    <property type="component" value="Unassembled WGS sequence"/>
</dbReference>
<organism evidence="1 2">
    <name type="scientific">Variovorax paradoxus</name>
    <dbReference type="NCBI Taxonomy" id="34073"/>
    <lineage>
        <taxon>Bacteria</taxon>
        <taxon>Pseudomonadati</taxon>
        <taxon>Pseudomonadota</taxon>
        <taxon>Betaproteobacteria</taxon>
        <taxon>Burkholderiales</taxon>
        <taxon>Comamonadaceae</taxon>
        <taxon>Variovorax</taxon>
    </lineage>
</organism>
<sequence length="102" mass="10993">MSIDFSQFNFHQVKPIQSVVRGAFPWRVWITNEHSINARFAAMSVVLDAHPACCITSNAGHSRPLLPPVYCATRSIASLAALGGSDCHSAERKTSIGIAAKV</sequence>
<reference evidence="1 2" key="1">
    <citation type="submission" date="2016-03" db="EMBL/GenBank/DDBJ databases">
        <title>Genome sequence of Variovorax paradoxus KB5.</title>
        <authorList>
            <person name="Jeong H."/>
            <person name="Hong C.E."/>
            <person name="Jo S.H."/>
            <person name="Park J.M."/>
        </authorList>
    </citation>
    <scope>NUCLEOTIDE SEQUENCE [LARGE SCALE GENOMIC DNA]</scope>
    <source>
        <strain evidence="1 2">KB5</strain>
    </source>
</reference>
<evidence type="ECO:0000313" key="2">
    <source>
        <dbReference type="Proteomes" id="UP000077852"/>
    </source>
</evidence>